<geneLocation type="plasmid" evidence="6 7">
    <name>pSMR1-5</name>
</geneLocation>
<evidence type="ECO:0000313" key="7">
    <source>
        <dbReference type="Proteomes" id="UP000199754"/>
    </source>
</evidence>
<dbReference type="InterPro" id="IPR036390">
    <property type="entry name" value="WH_DNA-bd_sf"/>
</dbReference>
<dbReference type="Gene3D" id="3.40.190.290">
    <property type="match status" value="1"/>
</dbReference>
<evidence type="ECO:0000256" key="1">
    <source>
        <dbReference type="ARBA" id="ARBA00009437"/>
    </source>
</evidence>
<dbReference type="InterPro" id="IPR000847">
    <property type="entry name" value="LysR_HTH_N"/>
</dbReference>
<proteinExistence type="inferred from homology"/>
<dbReference type="PANTHER" id="PTHR30537:SF3">
    <property type="entry name" value="TRANSCRIPTIONAL REGULATORY PROTEIN"/>
    <property type="match status" value="1"/>
</dbReference>
<name>A0A221K9B0_9RHOB</name>
<evidence type="ECO:0000313" key="6">
    <source>
        <dbReference type="EMBL" id="ASM75450.1"/>
    </source>
</evidence>
<dbReference type="RefSeq" id="WP_089423447.1">
    <property type="nucleotide sequence ID" value="NZ_CP022420.1"/>
</dbReference>
<dbReference type="PRINTS" id="PR00039">
    <property type="entry name" value="HTHLYSR"/>
</dbReference>
<dbReference type="PROSITE" id="PS50931">
    <property type="entry name" value="HTH_LYSR"/>
    <property type="match status" value="1"/>
</dbReference>
<evidence type="ECO:0000259" key="5">
    <source>
        <dbReference type="PROSITE" id="PS50931"/>
    </source>
</evidence>
<dbReference type="SUPFAM" id="SSF46785">
    <property type="entry name" value="Winged helix' DNA-binding domain"/>
    <property type="match status" value="1"/>
</dbReference>
<dbReference type="GO" id="GO:0006351">
    <property type="term" value="P:DNA-templated transcription"/>
    <property type="evidence" value="ECO:0007669"/>
    <property type="project" value="TreeGrafter"/>
</dbReference>
<organism evidence="6 7">
    <name type="scientific">Pseudosulfitobacter pseudonitzschiae</name>
    <dbReference type="NCBI Taxonomy" id="1402135"/>
    <lineage>
        <taxon>Bacteria</taxon>
        <taxon>Pseudomonadati</taxon>
        <taxon>Pseudomonadota</taxon>
        <taxon>Alphaproteobacteria</taxon>
        <taxon>Rhodobacterales</taxon>
        <taxon>Roseobacteraceae</taxon>
        <taxon>Pseudosulfitobacter</taxon>
    </lineage>
</organism>
<dbReference type="GO" id="GO:0043565">
    <property type="term" value="F:sequence-specific DNA binding"/>
    <property type="evidence" value="ECO:0007669"/>
    <property type="project" value="TreeGrafter"/>
</dbReference>
<dbReference type="Pfam" id="PF03466">
    <property type="entry name" value="LysR_substrate"/>
    <property type="match status" value="1"/>
</dbReference>
<dbReference type="GO" id="GO:0003700">
    <property type="term" value="F:DNA-binding transcription factor activity"/>
    <property type="evidence" value="ECO:0007669"/>
    <property type="project" value="InterPro"/>
</dbReference>
<evidence type="ECO:0000256" key="3">
    <source>
        <dbReference type="ARBA" id="ARBA00023125"/>
    </source>
</evidence>
<dbReference type="PANTHER" id="PTHR30537">
    <property type="entry name" value="HTH-TYPE TRANSCRIPTIONAL REGULATOR"/>
    <property type="match status" value="1"/>
</dbReference>
<accession>A0A221K9B0</accession>
<keyword evidence="6" id="KW-0614">Plasmid</keyword>
<dbReference type="AlphaFoldDB" id="A0A221K9B0"/>
<protein>
    <submittedName>
        <fullName evidence="6">HTH-type transcriptional regulator DmlR</fullName>
    </submittedName>
</protein>
<dbReference type="InterPro" id="IPR005119">
    <property type="entry name" value="LysR_subst-bd"/>
</dbReference>
<evidence type="ECO:0000256" key="2">
    <source>
        <dbReference type="ARBA" id="ARBA00023015"/>
    </source>
</evidence>
<dbReference type="EMBL" id="CP022420">
    <property type="protein sequence ID" value="ASM75450.1"/>
    <property type="molecule type" value="Genomic_DNA"/>
</dbReference>
<gene>
    <name evidence="6" type="primary">dmlR</name>
    <name evidence="6" type="ORF">SULPSESMR1_03652</name>
</gene>
<keyword evidence="4" id="KW-0804">Transcription</keyword>
<dbReference type="Pfam" id="PF00126">
    <property type="entry name" value="HTH_1"/>
    <property type="match status" value="1"/>
</dbReference>
<keyword evidence="3" id="KW-0238">DNA-binding</keyword>
<evidence type="ECO:0000256" key="4">
    <source>
        <dbReference type="ARBA" id="ARBA00023163"/>
    </source>
</evidence>
<dbReference type="Gene3D" id="1.10.10.10">
    <property type="entry name" value="Winged helix-like DNA-binding domain superfamily/Winged helix DNA-binding domain"/>
    <property type="match status" value="1"/>
</dbReference>
<keyword evidence="2" id="KW-0805">Transcription regulation</keyword>
<dbReference type="SUPFAM" id="SSF53850">
    <property type="entry name" value="Periplasmic binding protein-like II"/>
    <property type="match status" value="1"/>
</dbReference>
<dbReference type="Proteomes" id="UP000199754">
    <property type="component" value="Plasmid pSMR1-5"/>
</dbReference>
<dbReference type="OrthoDB" id="9798121at2"/>
<keyword evidence="7" id="KW-1185">Reference proteome</keyword>
<dbReference type="InterPro" id="IPR058163">
    <property type="entry name" value="LysR-type_TF_proteobact-type"/>
</dbReference>
<feature type="domain" description="HTH lysR-type" evidence="5">
    <location>
        <begin position="8"/>
        <end position="65"/>
    </location>
</feature>
<sequence>MKWDTVAFDWNQARAFLATIEEGSLSAAARALGQTQPTLSRQVAQLEDVLGIELFRRVGRSLVPTEAAFDLLDHVRAMRDAALGVSLAASGRSQAIEGRVSITATNFMATRALPPVLKRLRAIAPGIEVEIIASNELRNLMRREADIAIRHARPEQPELIARLVNETAANLYASTEFLDRCGHPQSHAELETLDFIGFEHDHAERLLPILNERGIMVTRQNFRLVSASGSVILELVRQGLGIGLMSRDMAATAPGLSIVLPDFQPIPVPVWLVTHRELHTSRRIRLVFDLLADALSRDAPHRDLPV</sequence>
<dbReference type="KEGG" id="spse:SULPSESMR1_03652"/>
<comment type="similarity">
    <text evidence="1">Belongs to the LysR transcriptional regulatory family.</text>
</comment>
<dbReference type="InterPro" id="IPR036388">
    <property type="entry name" value="WH-like_DNA-bd_sf"/>
</dbReference>
<reference evidence="6 7" key="1">
    <citation type="submission" date="2017-07" db="EMBL/GenBank/DDBJ databases">
        <title>Genome Sequence of Sulfitobacter pseudonitzschiae Strain SMR1 Isolated from a culture of the Diatom Skeletonema marinoi.</title>
        <authorList>
            <person name="Topel M."/>
            <person name="Pinder M.I.M."/>
            <person name="Johansson O.N."/>
            <person name="Kourtchenko O."/>
            <person name="Godhe A."/>
            <person name="Clarke A.K."/>
        </authorList>
    </citation>
    <scope>NUCLEOTIDE SEQUENCE [LARGE SCALE GENOMIC DNA]</scope>
    <source>
        <strain evidence="6 7">SMR1</strain>
        <plasmid evidence="6 7">pSMR1-5</plasmid>
    </source>
</reference>